<dbReference type="InterPro" id="IPR005804">
    <property type="entry name" value="FA_desaturase_dom"/>
</dbReference>
<evidence type="ECO:0000256" key="1">
    <source>
        <dbReference type="SAM" id="MobiDB-lite"/>
    </source>
</evidence>
<dbReference type="CDD" id="cd03507">
    <property type="entry name" value="Delta12-FADS-like"/>
    <property type="match status" value="1"/>
</dbReference>
<dbReference type="OMA" id="IGQHIFH"/>
<sequence length="419" mass="49585">MVTAIPEVGSDASGEPSMDDDKQKRKPEDDNDVDNQKYNETRKRGVESSITGDSTTPTINSNDKDVIPYHEQSPEMRMEAFEKDKLPSIIEIKRKLPKHCFEPILSLSLYYVFRDLAILFVLYHTTDLSYYYLPSWLFWLGVTPSYWLVQGTVLFGIFVLGHDCGHGSFSRYQLFNDIIGTLLHTILLVPYYAWKLSHRNHHKNTGNFEKDEVFYPIEESIKKDRVLIPGFGLGIGWFIYLFEGYSPRRVFHFNPFETLFKKHIMAIYISIITILGWLMCLYYYYLQRGFCDMIYFYFVPIFVYASWLVICTFLHHNDSGIPWYKSEEWTYVRGQLSSVDRNYGWAHDLTHSIDTHQVHHLFPSMPHYYLDEATKCFRKAFPQLVRINNERIVPTFISTYFKFARDSYVKKDSLIHWYK</sequence>
<dbReference type="GO" id="GO:0016491">
    <property type="term" value="F:oxidoreductase activity"/>
    <property type="evidence" value="ECO:0007669"/>
    <property type="project" value="InterPro"/>
</dbReference>
<evidence type="ECO:0000259" key="3">
    <source>
        <dbReference type="Pfam" id="PF00487"/>
    </source>
</evidence>
<organism evidence="4">
    <name type="scientific">Octopus bimaculoides</name>
    <name type="common">California two-spotted octopus</name>
    <dbReference type="NCBI Taxonomy" id="37653"/>
    <lineage>
        <taxon>Eukaryota</taxon>
        <taxon>Metazoa</taxon>
        <taxon>Spiralia</taxon>
        <taxon>Lophotrochozoa</taxon>
        <taxon>Mollusca</taxon>
        <taxon>Cephalopoda</taxon>
        <taxon>Coleoidea</taxon>
        <taxon>Octopodiformes</taxon>
        <taxon>Octopoda</taxon>
        <taxon>Incirrata</taxon>
        <taxon>Octopodidae</taxon>
        <taxon>Octopus</taxon>
    </lineage>
</organism>
<feature type="domain" description="Fatty acid desaturase" evidence="3">
    <location>
        <begin position="139"/>
        <end position="383"/>
    </location>
</feature>
<reference evidence="4" key="1">
    <citation type="submission" date="2015-07" db="EMBL/GenBank/DDBJ databases">
        <title>MeaNS - Measles Nucleotide Surveillance Program.</title>
        <authorList>
            <person name="Tran T."/>
            <person name="Druce J."/>
        </authorList>
    </citation>
    <scope>NUCLEOTIDE SEQUENCE</scope>
    <source>
        <strain evidence="4">UCB-OBI-ISO-001</strain>
        <tissue evidence="4">Gonad</tissue>
    </source>
</reference>
<feature type="transmembrane region" description="Helical" evidence="2">
    <location>
        <begin position="266"/>
        <end position="285"/>
    </location>
</feature>
<name>A0A0L8IC86_OCTBM</name>
<feature type="transmembrane region" description="Helical" evidence="2">
    <location>
        <begin position="226"/>
        <end position="245"/>
    </location>
</feature>
<evidence type="ECO:0000256" key="2">
    <source>
        <dbReference type="SAM" id="Phobius"/>
    </source>
</evidence>
<protein>
    <recommendedName>
        <fullName evidence="3">Fatty acid desaturase domain-containing protein</fullName>
    </recommendedName>
</protein>
<feature type="transmembrane region" description="Helical" evidence="2">
    <location>
        <begin position="104"/>
        <end position="124"/>
    </location>
</feature>
<dbReference type="Pfam" id="PF00487">
    <property type="entry name" value="FA_desaturase"/>
    <property type="match status" value="1"/>
</dbReference>
<dbReference type="PANTHER" id="PTHR32100">
    <property type="entry name" value="OMEGA-6 FATTY ACID DESATURASE, CHLOROPLASTIC"/>
    <property type="match status" value="1"/>
</dbReference>
<dbReference type="InterPro" id="IPR012171">
    <property type="entry name" value="Fatty_acid_desaturase"/>
</dbReference>
<feature type="compositionally biased region" description="Basic and acidic residues" evidence="1">
    <location>
        <begin position="19"/>
        <end position="46"/>
    </location>
</feature>
<accession>A0A0L8IC86</accession>
<proteinExistence type="predicted"/>
<keyword evidence="2" id="KW-0812">Transmembrane</keyword>
<gene>
    <name evidence="4" type="ORF">OCBIM_22020432mg</name>
</gene>
<dbReference type="OrthoDB" id="1461976at2759"/>
<feature type="transmembrane region" description="Helical" evidence="2">
    <location>
        <begin position="297"/>
        <end position="315"/>
    </location>
</feature>
<dbReference type="EMBL" id="KQ416027">
    <property type="protein sequence ID" value="KOF99091.1"/>
    <property type="molecule type" value="Genomic_DNA"/>
</dbReference>
<dbReference type="GO" id="GO:0006629">
    <property type="term" value="P:lipid metabolic process"/>
    <property type="evidence" value="ECO:0007669"/>
    <property type="project" value="InterPro"/>
</dbReference>
<evidence type="ECO:0000313" key="4">
    <source>
        <dbReference type="EMBL" id="KOF99091.1"/>
    </source>
</evidence>
<dbReference type="AlphaFoldDB" id="A0A0L8IC86"/>
<feature type="compositionally biased region" description="Polar residues" evidence="1">
    <location>
        <begin position="48"/>
        <end position="61"/>
    </location>
</feature>
<feature type="region of interest" description="Disordered" evidence="1">
    <location>
        <begin position="1"/>
        <end position="66"/>
    </location>
</feature>
<keyword evidence="2" id="KW-1133">Transmembrane helix</keyword>
<feature type="transmembrane region" description="Helical" evidence="2">
    <location>
        <begin position="136"/>
        <end position="162"/>
    </location>
</feature>
<keyword evidence="2" id="KW-0472">Membrane</keyword>
<feature type="transmembrane region" description="Helical" evidence="2">
    <location>
        <begin position="174"/>
        <end position="194"/>
    </location>
</feature>